<evidence type="ECO:0000313" key="6">
    <source>
        <dbReference type="Proteomes" id="UP001632038"/>
    </source>
</evidence>
<keyword evidence="1" id="KW-0347">Helicase</keyword>
<evidence type="ECO:0000259" key="3">
    <source>
        <dbReference type="Pfam" id="PF05970"/>
    </source>
</evidence>
<dbReference type="GO" id="GO:0006281">
    <property type="term" value="P:DNA repair"/>
    <property type="evidence" value="ECO:0007669"/>
    <property type="project" value="UniProtKB-KW"/>
</dbReference>
<dbReference type="Proteomes" id="UP001632038">
    <property type="component" value="Unassembled WGS sequence"/>
</dbReference>
<keyword evidence="1" id="KW-0378">Hydrolase</keyword>
<feature type="compositionally biased region" description="Polar residues" evidence="2">
    <location>
        <begin position="25"/>
        <end position="40"/>
    </location>
</feature>
<keyword evidence="1" id="KW-0227">DNA damage</keyword>
<comment type="caution">
    <text evidence="5">The sequence shown here is derived from an EMBL/GenBank/DDBJ whole genome shotgun (WGS) entry which is preliminary data.</text>
</comment>
<protein>
    <recommendedName>
        <fullName evidence="1">ATP-dependent DNA helicase</fullName>
        <ecNumber evidence="1">5.6.2.3</ecNumber>
    </recommendedName>
</protein>
<dbReference type="Pfam" id="PF05970">
    <property type="entry name" value="PIF1"/>
    <property type="match status" value="1"/>
</dbReference>
<dbReference type="SUPFAM" id="SSF52540">
    <property type="entry name" value="P-loop containing nucleoside triphosphate hydrolases"/>
    <property type="match status" value="2"/>
</dbReference>
<dbReference type="EC" id="5.6.2.3" evidence="1"/>
<keyword evidence="1" id="KW-0067">ATP-binding</keyword>
<evidence type="ECO:0000313" key="5">
    <source>
        <dbReference type="EMBL" id="KAL3630446.1"/>
    </source>
</evidence>
<dbReference type="AlphaFoldDB" id="A0ABD3CNF3"/>
<dbReference type="CDD" id="cd18809">
    <property type="entry name" value="SF1_C_RecD"/>
    <property type="match status" value="1"/>
</dbReference>
<feature type="region of interest" description="Disordered" evidence="2">
    <location>
        <begin position="25"/>
        <end position="48"/>
    </location>
</feature>
<feature type="domain" description="DNA helicase Pif1-like DEAD-box helicase" evidence="3">
    <location>
        <begin position="416"/>
        <end position="637"/>
    </location>
</feature>
<dbReference type="FunFam" id="3.40.50.300:FF:002884">
    <property type="entry name" value="ATP-dependent DNA helicase"/>
    <property type="match status" value="1"/>
</dbReference>
<dbReference type="InterPro" id="IPR049163">
    <property type="entry name" value="Pif1-like_2B_dom"/>
</dbReference>
<dbReference type="EMBL" id="JAVIJP010000032">
    <property type="protein sequence ID" value="KAL3630446.1"/>
    <property type="molecule type" value="Genomic_DNA"/>
</dbReference>
<dbReference type="PANTHER" id="PTHR10492">
    <property type="match status" value="1"/>
</dbReference>
<keyword evidence="1" id="KW-0234">DNA repair</keyword>
<organism evidence="5 6">
    <name type="scientific">Castilleja foliolosa</name>
    <dbReference type="NCBI Taxonomy" id="1961234"/>
    <lineage>
        <taxon>Eukaryota</taxon>
        <taxon>Viridiplantae</taxon>
        <taxon>Streptophyta</taxon>
        <taxon>Embryophyta</taxon>
        <taxon>Tracheophyta</taxon>
        <taxon>Spermatophyta</taxon>
        <taxon>Magnoliopsida</taxon>
        <taxon>eudicotyledons</taxon>
        <taxon>Gunneridae</taxon>
        <taxon>Pentapetalae</taxon>
        <taxon>asterids</taxon>
        <taxon>lamiids</taxon>
        <taxon>Lamiales</taxon>
        <taxon>Orobanchaceae</taxon>
        <taxon>Pedicularideae</taxon>
        <taxon>Castillejinae</taxon>
        <taxon>Castilleja</taxon>
    </lineage>
</organism>
<dbReference type="GO" id="GO:0016787">
    <property type="term" value="F:hydrolase activity"/>
    <property type="evidence" value="ECO:0007669"/>
    <property type="project" value="UniProtKB-KW"/>
</dbReference>
<reference evidence="6" key="1">
    <citation type="journal article" date="2024" name="IScience">
        <title>Strigolactones Initiate the Formation of Haustorium-like Structures in Castilleja.</title>
        <authorList>
            <person name="Buerger M."/>
            <person name="Peterson D."/>
            <person name="Chory J."/>
        </authorList>
    </citation>
    <scope>NUCLEOTIDE SEQUENCE [LARGE SCALE GENOMIC DNA]</scope>
</reference>
<dbReference type="GO" id="GO:0005524">
    <property type="term" value="F:ATP binding"/>
    <property type="evidence" value="ECO:0007669"/>
    <property type="project" value="UniProtKB-KW"/>
</dbReference>
<comment type="similarity">
    <text evidence="1">Belongs to the helicase family.</text>
</comment>
<keyword evidence="1" id="KW-0233">DNA recombination</keyword>
<dbReference type="Pfam" id="PF21530">
    <property type="entry name" value="Pif1_2B_dom"/>
    <property type="match status" value="1"/>
</dbReference>
<feature type="domain" description="DNA helicase Pif1-like 2B" evidence="4">
    <location>
        <begin position="734"/>
        <end position="780"/>
    </location>
</feature>
<dbReference type="GO" id="GO:0043139">
    <property type="term" value="F:5'-3' DNA helicase activity"/>
    <property type="evidence" value="ECO:0007669"/>
    <property type="project" value="UniProtKB-EC"/>
</dbReference>
<keyword evidence="1" id="KW-0547">Nucleotide-binding</keyword>
<name>A0ABD3CNF3_9LAMI</name>
<dbReference type="InterPro" id="IPR027417">
    <property type="entry name" value="P-loop_NTPase"/>
</dbReference>
<comment type="catalytic activity">
    <reaction evidence="1">
        <text>ATP + H2O = ADP + phosphate + H(+)</text>
        <dbReference type="Rhea" id="RHEA:13065"/>
        <dbReference type="ChEBI" id="CHEBI:15377"/>
        <dbReference type="ChEBI" id="CHEBI:15378"/>
        <dbReference type="ChEBI" id="CHEBI:30616"/>
        <dbReference type="ChEBI" id="CHEBI:43474"/>
        <dbReference type="ChEBI" id="CHEBI:456216"/>
        <dbReference type="EC" id="5.6.2.3"/>
    </reaction>
</comment>
<comment type="cofactor">
    <cofactor evidence="1">
        <name>Mg(2+)</name>
        <dbReference type="ChEBI" id="CHEBI:18420"/>
    </cofactor>
</comment>
<evidence type="ECO:0000256" key="2">
    <source>
        <dbReference type="SAM" id="MobiDB-lite"/>
    </source>
</evidence>
<dbReference type="InterPro" id="IPR010285">
    <property type="entry name" value="DNA_helicase_pif1-like_DEAD"/>
</dbReference>
<proteinExistence type="inferred from homology"/>
<gene>
    <name evidence="5" type="ORF">CASFOL_023430</name>
</gene>
<keyword evidence="6" id="KW-1185">Reference proteome</keyword>
<dbReference type="Gene3D" id="3.40.50.300">
    <property type="entry name" value="P-loop containing nucleotide triphosphate hydrolases"/>
    <property type="match status" value="1"/>
</dbReference>
<accession>A0ABD3CNF3</accession>
<sequence>MDKEKSKRARLYHKRNLANRRQYLSTDISTQTDNTVSQSEDQPRRKRVRRTRNIGISEMPIVYVNIVEHISGMMKEYVNQSRSIKYLFKYINKGNDRVTASFYNSTQDGESARNVDEIKMYYDCRYISPCEAMWRTYGYSIHYRDPPVFRLSFHLPDQQNVYYSDKEPIPSIVARASESRTMFTAWFLANKMHKKLGENLTYPEFPQKFIWNNDAKMWFPRKRGFSLGRAYYVPPRSGEAYYQRCLLNVFRGATCHEDLMKVNNVQYSTYKDACYALGMLEDDKEYIDAIDEASKWASAQSLRRMFSTLLLEHCMLNPVNVWDKSWVWLSDDILHKRRSLLNNPGLQLTEEEIKNLALIEIEIILRRSGGSLKYIDSMPQPNFNDIITSVNRMIMDELDYDVVKLEEELNMLKPKMTDEQRHVFDVVLDSVYSNKGKTYFLYGYGGTGKTFVWRILSAAIRCKKNIVLNVASSGIASLLLPGGRTAHSRFKIPLTPHESSTCNIRMGTDLSELVVLAKLIIWDEAPMMSKYCFEALDRTLRDIMKVKDRGNFNKPFGGKTIVFGGDFRQILPVIPKGSRQDVVNATINASYIWRNCEVLRLTKNMRLQSMGSSDESLQLSEFAKWIANIGDGTIGEELDGAFKVEIPSNMLIQENGDPIGSLAQVIYPNIEERIDDPKYLQDRAILAPTLDVVDAVNDHMISKMSRDCHKYYSSNTVCKSDSAGEMLGDVHTPEFLNSIKCSGVPNHELNLKVGTPVMLLRNTDPSNGLCNGTRLLITRLGSYVLECKILTGHNAGEKVLIPRLSLTPSDVRVPFKFQRRQFPVMISYAMTINKSQGQSLANVGLYLKKPVFSHGQLYVALSRVTNPTGLKILLCPDEDDETNSTVNVVYKEIFQNL</sequence>
<dbReference type="PANTHER" id="PTHR10492:SF97">
    <property type="entry name" value="ATP-DEPENDENT DNA HELICASE"/>
    <property type="match status" value="1"/>
</dbReference>
<evidence type="ECO:0000256" key="1">
    <source>
        <dbReference type="RuleBase" id="RU363044"/>
    </source>
</evidence>
<dbReference type="GO" id="GO:0006310">
    <property type="term" value="P:DNA recombination"/>
    <property type="evidence" value="ECO:0007669"/>
    <property type="project" value="UniProtKB-KW"/>
</dbReference>
<evidence type="ECO:0000259" key="4">
    <source>
        <dbReference type="Pfam" id="PF21530"/>
    </source>
</evidence>